<keyword evidence="3" id="KW-1185">Reference proteome</keyword>
<dbReference type="OrthoDB" id="826165at2"/>
<keyword evidence="1" id="KW-0472">Membrane</keyword>
<keyword evidence="1" id="KW-1133">Transmembrane helix</keyword>
<name>A0A239F4U0_9BACT</name>
<feature type="transmembrane region" description="Helical" evidence="1">
    <location>
        <begin position="46"/>
        <end position="66"/>
    </location>
</feature>
<proteinExistence type="predicted"/>
<dbReference type="RefSeq" id="WP_089241370.1">
    <property type="nucleotide sequence ID" value="NZ_FZOK01000011.1"/>
</dbReference>
<accession>A0A239F4U0</accession>
<evidence type="ECO:0000313" key="2">
    <source>
        <dbReference type="EMBL" id="SNS51751.1"/>
    </source>
</evidence>
<evidence type="ECO:0000313" key="3">
    <source>
        <dbReference type="Proteomes" id="UP000198480"/>
    </source>
</evidence>
<dbReference type="EMBL" id="FZOK01000011">
    <property type="protein sequence ID" value="SNS51751.1"/>
    <property type="molecule type" value="Genomic_DNA"/>
</dbReference>
<gene>
    <name evidence="2" type="ORF">SAMN06295967_111111</name>
</gene>
<sequence length="256" mass="28544">MAKQDKKLDELFRNKLANHEINPSALAWEKLEGQLSQRRGGIYFPFMRIAASVVVLLGLAYLGWFLSNDLVQEDIQVAINESVPAEVNLETESRVDVDLIQVEEATNDDSKNQIQPQINRAYSKPSSKAASMNVEVSRKEGAEKKQGLVAEVKNEIDMSSALLNLPELKLPDLKIDESLAEAKIEDTQEEVSYTITIRGSGIKEAEPAKQGLIDEIEEKVEKIGGFLNKVDQGFAELQDAKNNLFATITTRKERSK</sequence>
<keyword evidence="1" id="KW-0812">Transmembrane</keyword>
<protein>
    <submittedName>
        <fullName evidence="2">Uncharacterized protein</fullName>
    </submittedName>
</protein>
<dbReference type="AlphaFoldDB" id="A0A239F4U0"/>
<dbReference type="Proteomes" id="UP000198480">
    <property type="component" value="Unassembled WGS sequence"/>
</dbReference>
<evidence type="ECO:0000256" key="1">
    <source>
        <dbReference type="SAM" id="Phobius"/>
    </source>
</evidence>
<organism evidence="2 3">
    <name type="scientific">Belliella buryatensis</name>
    <dbReference type="NCBI Taxonomy" id="1500549"/>
    <lineage>
        <taxon>Bacteria</taxon>
        <taxon>Pseudomonadati</taxon>
        <taxon>Bacteroidota</taxon>
        <taxon>Cytophagia</taxon>
        <taxon>Cytophagales</taxon>
        <taxon>Cyclobacteriaceae</taxon>
        <taxon>Belliella</taxon>
    </lineage>
</organism>
<reference evidence="3" key="1">
    <citation type="submission" date="2017-06" db="EMBL/GenBank/DDBJ databases">
        <authorList>
            <person name="Varghese N."/>
            <person name="Submissions S."/>
        </authorList>
    </citation>
    <scope>NUCLEOTIDE SEQUENCE [LARGE SCALE GENOMIC DNA]</scope>
    <source>
        <strain evidence="3">5C</strain>
    </source>
</reference>